<evidence type="ECO:0000313" key="1">
    <source>
        <dbReference type="EMBL" id="SEF02099.1"/>
    </source>
</evidence>
<accession>A0A1H5NKC8</accession>
<dbReference type="AlphaFoldDB" id="A0A1H5NKC8"/>
<proteinExistence type="predicted"/>
<reference evidence="1 2" key="1">
    <citation type="submission" date="2016-10" db="EMBL/GenBank/DDBJ databases">
        <authorList>
            <person name="de Groot N.N."/>
        </authorList>
    </citation>
    <scope>NUCLEOTIDE SEQUENCE [LARGE SCALE GENOMIC DNA]</scope>
    <source>
        <strain evidence="1 2">BS3265</strain>
    </source>
</reference>
<name>A0A1H5NKC8_9PSED</name>
<evidence type="ECO:0000313" key="2">
    <source>
        <dbReference type="Proteomes" id="UP000199129"/>
    </source>
</evidence>
<dbReference type="EMBL" id="FNUA01000002">
    <property type="protein sequence ID" value="SEF02099.1"/>
    <property type="molecule type" value="Genomic_DNA"/>
</dbReference>
<gene>
    <name evidence="1" type="ORF">SAMN04490198_4404</name>
</gene>
<organism evidence="1 2">
    <name type="scientific">Pseudomonas palleroniana</name>
    <dbReference type="NCBI Taxonomy" id="191390"/>
    <lineage>
        <taxon>Bacteria</taxon>
        <taxon>Pseudomonadati</taxon>
        <taxon>Pseudomonadota</taxon>
        <taxon>Gammaproteobacteria</taxon>
        <taxon>Pseudomonadales</taxon>
        <taxon>Pseudomonadaceae</taxon>
        <taxon>Pseudomonas</taxon>
    </lineage>
</organism>
<protein>
    <submittedName>
        <fullName evidence="1">Uncharacterized protein</fullName>
    </submittedName>
</protein>
<dbReference type="Proteomes" id="UP000199129">
    <property type="component" value="Unassembled WGS sequence"/>
</dbReference>
<sequence>MHRISINTITTQVNNYSITIISKVSNFKILHPVPLYLEGT</sequence>